<comment type="subcellular location">
    <subcellularLocation>
        <location evidence="1">Mitochondrion membrane</location>
        <topology evidence="1">Single-pass membrane protein</topology>
    </subcellularLocation>
</comment>
<reference evidence="6" key="1">
    <citation type="journal article" date="2021" name="G3 (Bethesda)">
        <title>Genome and transcriptome analysis of the beet armyworm Spodoptera exigua reveals targets for pest control. .</title>
        <authorList>
            <person name="Simon S."/>
            <person name="Breeschoten T."/>
            <person name="Jansen H.J."/>
            <person name="Dirks R.P."/>
            <person name="Schranz M.E."/>
            <person name="Ros V.I.D."/>
        </authorList>
    </citation>
    <scope>NUCLEOTIDE SEQUENCE</scope>
    <source>
        <strain evidence="6">TB_SE_WUR_2020</strain>
    </source>
</reference>
<dbReference type="AlphaFoldDB" id="A0A922SQP8"/>
<dbReference type="EMBL" id="JACEFF010000011">
    <property type="protein sequence ID" value="KAH9645800.1"/>
    <property type="molecule type" value="Genomic_DNA"/>
</dbReference>
<name>A0A922SQP8_SPOEX</name>
<dbReference type="Pfam" id="PF14960">
    <property type="entry name" value="ATP_synth_reg"/>
    <property type="match status" value="2"/>
</dbReference>
<evidence type="ECO:0000256" key="5">
    <source>
        <dbReference type="ARBA" id="ARBA00023136"/>
    </source>
</evidence>
<evidence type="ECO:0000256" key="1">
    <source>
        <dbReference type="ARBA" id="ARBA00004304"/>
    </source>
</evidence>
<evidence type="ECO:0000313" key="6">
    <source>
        <dbReference type="EMBL" id="KAH9645800.1"/>
    </source>
</evidence>
<evidence type="ECO:0000313" key="7">
    <source>
        <dbReference type="Proteomes" id="UP000814243"/>
    </source>
</evidence>
<keyword evidence="5" id="KW-0472">Membrane</keyword>
<dbReference type="PANTHER" id="PTHR34038:SF1">
    <property type="entry name" value="ATP SYNTHASE MEMBRANE SUBUNIT K, MITOCHONDRIAL"/>
    <property type="match status" value="1"/>
</dbReference>
<dbReference type="GO" id="GO:0031966">
    <property type="term" value="C:mitochondrial membrane"/>
    <property type="evidence" value="ECO:0007669"/>
    <property type="project" value="UniProtKB-SubCell"/>
</dbReference>
<dbReference type="InterPro" id="IPR009125">
    <property type="entry name" value="ATPMK"/>
</dbReference>
<dbReference type="PRINTS" id="PR01821">
    <property type="entry name" value="DAPIT"/>
</dbReference>
<organism evidence="6 7">
    <name type="scientific">Spodoptera exigua</name>
    <name type="common">Beet armyworm</name>
    <name type="synonym">Noctua fulgens</name>
    <dbReference type="NCBI Taxonomy" id="7107"/>
    <lineage>
        <taxon>Eukaryota</taxon>
        <taxon>Metazoa</taxon>
        <taxon>Ecdysozoa</taxon>
        <taxon>Arthropoda</taxon>
        <taxon>Hexapoda</taxon>
        <taxon>Insecta</taxon>
        <taxon>Pterygota</taxon>
        <taxon>Neoptera</taxon>
        <taxon>Endopterygota</taxon>
        <taxon>Lepidoptera</taxon>
        <taxon>Glossata</taxon>
        <taxon>Ditrysia</taxon>
        <taxon>Noctuoidea</taxon>
        <taxon>Noctuidae</taxon>
        <taxon>Amphipyrinae</taxon>
        <taxon>Spodoptera</taxon>
    </lineage>
</organism>
<accession>A0A922SQP8</accession>
<keyword evidence="3" id="KW-1133">Transmembrane helix</keyword>
<gene>
    <name evidence="6" type="ORF">HF086_012527</name>
</gene>
<evidence type="ECO:0000256" key="4">
    <source>
        <dbReference type="ARBA" id="ARBA00023128"/>
    </source>
</evidence>
<proteinExistence type="predicted"/>
<keyword evidence="2" id="KW-0812">Transmembrane</keyword>
<dbReference type="Proteomes" id="UP000814243">
    <property type="component" value="Unassembled WGS sequence"/>
</dbReference>
<evidence type="ECO:0000256" key="3">
    <source>
        <dbReference type="ARBA" id="ARBA00022989"/>
    </source>
</evidence>
<keyword evidence="4" id="KW-0496">Mitochondrion</keyword>
<sequence>MAGQELDDNPKLKGFNRLFNSQTNRGRANTSKVTLGLIAASIVYFKFLKGNKSKHKKCKCRMAGDSSVDESQLKGLAKYFNSQTNKGRANTAKATYAFMGAMILYFTLKPKSKK</sequence>
<evidence type="ECO:0000256" key="2">
    <source>
        <dbReference type="ARBA" id="ARBA00022692"/>
    </source>
</evidence>
<dbReference type="PANTHER" id="PTHR34038">
    <property type="entry name" value="ATP SYNTHASE MEMBRANE SUBUNIT DAPIT, MITOCHONDRIAL"/>
    <property type="match status" value="1"/>
</dbReference>
<comment type="caution">
    <text evidence="6">The sequence shown here is derived from an EMBL/GenBank/DDBJ whole genome shotgun (WGS) entry which is preliminary data.</text>
</comment>
<protein>
    <submittedName>
        <fullName evidence="6">Uncharacterized protein</fullName>
    </submittedName>
</protein>